<evidence type="ECO:0000313" key="1">
    <source>
        <dbReference type="EMBL" id="CAB5221276.1"/>
    </source>
</evidence>
<name>A0A6J7WTI7_9CAUD</name>
<organism evidence="1">
    <name type="scientific">uncultured Caudovirales phage</name>
    <dbReference type="NCBI Taxonomy" id="2100421"/>
    <lineage>
        <taxon>Viruses</taxon>
        <taxon>Duplodnaviria</taxon>
        <taxon>Heunggongvirae</taxon>
        <taxon>Uroviricota</taxon>
        <taxon>Caudoviricetes</taxon>
        <taxon>Peduoviridae</taxon>
        <taxon>Maltschvirus</taxon>
        <taxon>Maltschvirus maltsch</taxon>
    </lineage>
</organism>
<gene>
    <name evidence="1" type="ORF">UFOVP247_125</name>
</gene>
<proteinExistence type="predicted"/>
<accession>A0A6J7WTI7</accession>
<dbReference type="EMBL" id="LR798288">
    <property type="protein sequence ID" value="CAB5221276.1"/>
    <property type="molecule type" value="Genomic_DNA"/>
</dbReference>
<sequence>MPAVVVNRRSANIIVKAISGVFTPAPGTNITLNNQGASAGAAGRLDGLSDVVEISPQNGDTLQYNSADDKYYVQALQLDGGTF</sequence>
<protein>
    <submittedName>
        <fullName evidence="1">Uncharacterized protein</fullName>
    </submittedName>
</protein>
<reference evidence="1" key="1">
    <citation type="submission" date="2020-05" db="EMBL/GenBank/DDBJ databases">
        <authorList>
            <person name="Chiriac C."/>
            <person name="Salcher M."/>
            <person name="Ghai R."/>
            <person name="Kavagutti S V."/>
        </authorList>
    </citation>
    <scope>NUCLEOTIDE SEQUENCE</scope>
</reference>